<protein>
    <submittedName>
        <fullName evidence="2">Uncharacterized protein</fullName>
    </submittedName>
</protein>
<dbReference type="OrthoDB" id="168171at2759"/>
<dbReference type="PANTHER" id="PTHR33324:SF2">
    <property type="entry name" value="MYB_SANT-LIKE DNA-BINDING DOMAIN-CONTAINING PROTEIN"/>
    <property type="match status" value="1"/>
</dbReference>
<evidence type="ECO:0000313" key="3">
    <source>
        <dbReference type="Proteomes" id="UP000794436"/>
    </source>
</evidence>
<keyword evidence="3" id="KW-1185">Reference proteome</keyword>
<dbReference type="EMBL" id="SPLM01000147">
    <property type="protein sequence ID" value="TMW55579.1"/>
    <property type="molecule type" value="Genomic_DNA"/>
</dbReference>
<accession>A0A8K1C372</accession>
<dbReference type="AlphaFoldDB" id="A0A8K1C372"/>
<feature type="region of interest" description="Disordered" evidence="1">
    <location>
        <begin position="156"/>
        <end position="190"/>
    </location>
</feature>
<evidence type="ECO:0000313" key="2">
    <source>
        <dbReference type="EMBL" id="TMW55579.1"/>
    </source>
</evidence>
<name>A0A8K1C372_PYTOL</name>
<proteinExistence type="predicted"/>
<reference evidence="2" key="1">
    <citation type="submission" date="2019-03" db="EMBL/GenBank/DDBJ databases">
        <title>Long read genome sequence of the mycoparasitic Pythium oligandrum ATCC 38472 isolated from sugarbeet rhizosphere.</title>
        <authorList>
            <person name="Gaulin E."/>
        </authorList>
    </citation>
    <scope>NUCLEOTIDE SEQUENCE</scope>
    <source>
        <strain evidence="2">ATCC 38472_TT</strain>
    </source>
</reference>
<comment type="caution">
    <text evidence="2">The sequence shown here is derived from an EMBL/GenBank/DDBJ whole genome shotgun (WGS) entry which is preliminary data.</text>
</comment>
<dbReference type="Proteomes" id="UP000794436">
    <property type="component" value="Unassembled WGS sequence"/>
</dbReference>
<sequence>MTERKPWDGDAAVRHGKTSLDVLLAWLQQEGNYTRWRGESTTVRRESREELCREIVLGMQRHGLFHRQPRHVRTKINELERSYGNAIGWMDQAGTLLMDDEGGPEYVRSRLHRMCKHFSLLHAVMGESVPLQVSTEPDMGEGFPPCPADGNRSVVSPMTDDSAHEAADARVDDNNAAMTEDSTPDPTATKKRKACTLAEWIDVDLFDDTPLLTLAERKFKLEERHATLEAELLKWQVVQARVESVKKLVLTRVELRQAGVSEAEIDALLPVLRF</sequence>
<evidence type="ECO:0000256" key="1">
    <source>
        <dbReference type="SAM" id="MobiDB-lite"/>
    </source>
</evidence>
<dbReference type="PANTHER" id="PTHR33324">
    <property type="entry name" value="EXPRESSED PROTEIN"/>
    <property type="match status" value="1"/>
</dbReference>
<organism evidence="2 3">
    <name type="scientific">Pythium oligandrum</name>
    <name type="common">Mycoparasitic fungus</name>
    <dbReference type="NCBI Taxonomy" id="41045"/>
    <lineage>
        <taxon>Eukaryota</taxon>
        <taxon>Sar</taxon>
        <taxon>Stramenopiles</taxon>
        <taxon>Oomycota</taxon>
        <taxon>Peronosporomycetes</taxon>
        <taxon>Pythiales</taxon>
        <taxon>Pythiaceae</taxon>
        <taxon>Pythium</taxon>
    </lineage>
</organism>
<gene>
    <name evidence="2" type="ORF">Poli38472_010461</name>
</gene>
<feature type="compositionally biased region" description="Basic and acidic residues" evidence="1">
    <location>
        <begin position="161"/>
        <end position="173"/>
    </location>
</feature>